<evidence type="ECO:0000313" key="3">
    <source>
        <dbReference type="Proteomes" id="UP000228531"/>
    </source>
</evidence>
<sequence length="137" mass="15455">MSDVYEYRRAPSRGPFWLALMGAIMLLIGVVYYDATQLAWLTWTAIAVTIAWMPLPRLVSGVRIDHTHLVLAAWRKPRPIALDDIAHLRIWESGIENTVTIVYRDGDQEEVFASDLPDIDTLIAVLANRGIPVRDVS</sequence>
<evidence type="ECO:0000313" key="2">
    <source>
        <dbReference type="EMBL" id="PJI92566.1"/>
    </source>
</evidence>
<proteinExistence type="predicted"/>
<evidence type="ECO:0000256" key="1">
    <source>
        <dbReference type="SAM" id="Phobius"/>
    </source>
</evidence>
<feature type="transmembrane region" description="Helical" evidence="1">
    <location>
        <begin position="16"/>
        <end position="33"/>
    </location>
</feature>
<dbReference type="RefSeq" id="WP_100367371.1">
    <property type="nucleotide sequence ID" value="NZ_PGTY01000001.1"/>
</dbReference>
<keyword evidence="1" id="KW-0472">Membrane</keyword>
<reference evidence="2 3" key="1">
    <citation type="submission" date="2017-11" db="EMBL/GenBank/DDBJ databases">
        <title>Genomic Encyclopedia of Archaeal and Bacterial Type Strains, Phase II (KMG-II): From Individual Species to Whole Genera.</title>
        <authorList>
            <person name="Goeker M."/>
        </authorList>
    </citation>
    <scope>NUCLEOTIDE SEQUENCE [LARGE SCALE GENOMIC DNA]</scope>
    <source>
        <strain evidence="2 3">DSM 29128</strain>
    </source>
</reference>
<protein>
    <recommendedName>
        <fullName evidence="4">PH (Pleckstrin Homology) domain-containing protein</fullName>
    </recommendedName>
</protein>
<name>A0A2M8WNW2_9RHOB</name>
<comment type="caution">
    <text evidence="2">The sequence shown here is derived from an EMBL/GenBank/DDBJ whole genome shotgun (WGS) entry which is preliminary data.</text>
</comment>
<dbReference type="OrthoDB" id="7651471at2"/>
<keyword evidence="1" id="KW-0812">Transmembrane</keyword>
<dbReference type="AlphaFoldDB" id="A0A2M8WNW2"/>
<dbReference type="Proteomes" id="UP000228531">
    <property type="component" value="Unassembled WGS sequence"/>
</dbReference>
<feature type="transmembrane region" description="Helical" evidence="1">
    <location>
        <begin position="39"/>
        <end position="55"/>
    </location>
</feature>
<accession>A0A2M8WNW2</accession>
<keyword evidence="1" id="KW-1133">Transmembrane helix</keyword>
<keyword evidence="3" id="KW-1185">Reference proteome</keyword>
<dbReference type="EMBL" id="PGTY01000001">
    <property type="protein sequence ID" value="PJI92566.1"/>
    <property type="molecule type" value="Genomic_DNA"/>
</dbReference>
<organism evidence="2 3">
    <name type="scientific">Yoonia maricola</name>
    <dbReference type="NCBI Taxonomy" id="420999"/>
    <lineage>
        <taxon>Bacteria</taxon>
        <taxon>Pseudomonadati</taxon>
        <taxon>Pseudomonadota</taxon>
        <taxon>Alphaproteobacteria</taxon>
        <taxon>Rhodobacterales</taxon>
        <taxon>Paracoccaceae</taxon>
        <taxon>Yoonia</taxon>
    </lineage>
</organism>
<evidence type="ECO:0008006" key="4">
    <source>
        <dbReference type="Google" id="ProtNLM"/>
    </source>
</evidence>
<gene>
    <name evidence="2" type="ORF">BC777_1419</name>
</gene>